<name>A0A482WR62_LAOST</name>
<dbReference type="PANTHER" id="PTHR21100">
    <property type="entry name" value="PREFOLDIN SUBUNIT 4"/>
    <property type="match status" value="1"/>
</dbReference>
<comment type="function">
    <text evidence="4 5">Binds specifically to cytosolic chaperonin (c-CPN) and transfers target proteins to it. Binds to nascent polypeptide chain and promotes folding in an environment in which there are many competing pathways for nonnative proteins.</text>
</comment>
<dbReference type="FunFam" id="1.10.287.370:FF:000005">
    <property type="entry name" value="Prefoldin subunit 4"/>
    <property type="match status" value="1"/>
</dbReference>
<keyword evidence="8" id="KW-1185">Reference proteome</keyword>
<keyword evidence="6" id="KW-0175">Coiled coil</keyword>
<dbReference type="GO" id="GO:0006457">
    <property type="term" value="P:protein folding"/>
    <property type="evidence" value="ECO:0007669"/>
    <property type="project" value="UniProtKB-UniRule"/>
</dbReference>
<dbReference type="Pfam" id="PF01920">
    <property type="entry name" value="Prefoldin_2"/>
    <property type="match status" value="1"/>
</dbReference>
<dbReference type="InterPro" id="IPR016661">
    <property type="entry name" value="PFDN4"/>
</dbReference>
<evidence type="ECO:0000256" key="1">
    <source>
        <dbReference type="ARBA" id="ARBA00008045"/>
    </source>
</evidence>
<keyword evidence="3 5" id="KW-0143">Chaperone</keyword>
<dbReference type="InterPro" id="IPR009053">
    <property type="entry name" value="Prefoldin"/>
</dbReference>
<comment type="similarity">
    <text evidence="1 5">Belongs to the prefoldin subunit beta family.</text>
</comment>
<accession>A0A482WR62</accession>
<dbReference type="InterPro" id="IPR002777">
    <property type="entry name" value="PFD_beta-like"/>
</dbReference>
<feature type="coiled-coil region" evidence="6">
    <location>
        <begin position="26"/>
        <end position="118"/>
    </location>
</feature>
<comment type="caution">
    <text evidence="7">The sequence shown here is derived from an EMBL/GenBank/DDBJ whole genome shotgun (WGS) entry which is preliminary data.</text>
</comment>
<evidence type="ECO:0000256" key="2">
    <source>
        <dbReference type="ARBA" id="ARBA00011695"/>
    </source>
</evidence>
<dbReference type="SUPFAM" id="SSF46579">
    <property type="entry name" value="Prefoldin"/>
    <property type="match status" value="1"/>
</dbReference>
<dbReference type="STRING" id="195883.A0A482WR62"/>
<dbReference type="SMR" id="A0A482WR62"/>
<dbReference type="EMBL" id="QKKF02027168">
    <property type="protein sequence ID" value="RZF36024.1"/>
    <property type="molecule type" value="Genomic_DNA"/>
</dbReference>
<evidence type="ECO:0000256" key="3">
    <source>
        <dbReference type="ARBA" id="ARBA00023186"/>
    </source>
</evidence>
<evidence type="ECO:0000313" key="8">
    <source>
        <dbReference type="Proteomes" id="UP000291343"/>
    </source>
</evidence>
<evidence type="ECO:0000313" key="7">
    <source>
        <dbReference type="EMBL" id="RZF36024.1"/>
    </source>
</evidence>
<gene>
    <name evidence="7" type="ORF">LSTR_LSTR005840</name>
</gene>
<dbReference type="GO" id="GO:0005737">
    <property type="term" value="C:cytoplasm"/>
    <property type="evidence" value="ECO:0007669"/>
    <property type="project" value="UniProtKB-ARBA"/>
</dbReference>
<protein>
    <recommendedName>
        <fullName evidence="5">Prefoldin subunit 4</fullName>
    </recommendedName>
</protein>
<evidence type="ECO:0000256" key="5">
    <source>
        <dbReference type="PIRNR" id="PIRNR016477"/>
    </source>
</evidence>
<sequence>MSSSSAFHPDSDVHVTFEDQQKINKFAQFNAQMEDCKDELKNKQNELKNLEDAADELEMLLDDSIQVPFLIGEVFVCKSVEDAQSSLKESKSDLKQSIKEIEDKCSSLKSTMETLKTQLYAKFGTHINLEAE</sequence>
<comment type="subunit">
    <text evidence="2 5">Heterohexamer of two PFD-alpha type and four PFD-beta type subunits.</text>
</comment>
<dbReference type="PIRSF" id="PIRSF016477">
    <property type="entry name" value="Prefoldin_subunit_4"/>
    <property type="match status" value="1"/>
</dbReference>
<evidence type="ECO:0000256" key="6">
    <source>
        <dbReference type="SAM" id="Coils"/>
    </source>
</evidence>
<dbReference type="InParanoid" id="A0A482WR62"/>
<organism evidence="7 8">
    <name type="scientific">Laodelphax striatellus</name>
    <name type="common">Small brown planthopper</name>
    <name type="synonym">Delphax striatella</name>
    <dbReference type="NCBI Taxonomy" id="195883"/>
    <lineage>
        <taxon>Eukaryota</taxon>
        <taxon>Metazoa</taxon>
        <taxon>Ecdysozoa</taxon>
        <taxon>Arthropoda</taxon>
        <taxon>Hexapoda</taxon>
        <taxon>Insecta</taxon>
        <taxon>Pterygota</taxon>
        <taxon>Neoptera</taxon>
        <taxon>Paraneoptera</taxon>
        <taxon>Hemiptera</taxon>
        <taxon>Auchenorrhyncha</taxon>
        <taxon>Fulgoroidea</taxon>
        <taxon>Delphacidae</taxon>
        <taxon>Criomorphinae</taxon>
        <taxon>Laodelphax</taxon>
    </lineage>
</organism>
<dbReference type="CDD" id="cd23165">
    <property type="entry name" value="Prefoldin_4"/>
    <property type="match status" value="1"/>
</dbReference>
<proteinExistence type="inferred from homology"/>
<dbReference type="AlphaFoldDB" id="A0A482WR62"/>
<reference evidence="7 8" key="1">
    <citation type="journal article" date="2017" name="Gigascience">
        <title>Genome sequence of the small brown planthopper, Laodelphax striatellus.</title>
        <authorList>
            <person name="Zhu J."/>
            <person name="Jiang F."/>
            <person name="Wang X."/>
            <person name="Yang P."/>
            <person name="Bao Y."/>
            <person name="Zhao W."/>
            <person name="Wang W."/>
            <person name="Lu H."/>
            <person name="Wang Q."/>
            <person name="Cui N."/>
            <person name="Li J."/>
            <person name="Chen X."/>
            <person name="Luo L."/>
            <person name="Yu J."/>
            <person name="Kang L."/>
            <person name="Cui F."/>
        </authorList>
    </citation>
    <scope>NUCLEOTIDE SEQUENCE [LARGE SCALE GENOMIC DNA]</scope>
    <source>
        <strain evidence="7">Lst14</strain>
    </source>
</reference>
<dbReference type="GO" id="GO:0016272">
    <property type="term" value="C:prefoldin complex"/>
    <property type="evidence" value="ECO:0007669"/>
    <property type="project" value="UniProtKB-UniRule"/>
</dbReference>
<dbReference type="Proteomes" id="UP000291343">
    <property type="component" value="Unassembled WGS sequence"/>
</dbReference>
<dbReference type="OrthoDB" id="10250441at2759"/>
<dbReference type="Gene3D" id="1.10.287.370">
    <property type="match status" value="1"/>
</dbReference>
<dbReference type="PANTHER" id="PTHR21100:SF9">
    <property type="entry name" value="PREFOLDIN SUBUNIT 4"/>
    <property type="match status" value="1"/>
</dbReference>
<dbReference type="FunCoup" id="A0A482WR62">
    <property type="interactions" value="1377"/>
</dbReference>
<evidence type="ECO:0000256" key="4">
    <source>
        <dbReference type="ARBA" id="ARBA00024667"/>
    </source>
</evidence>
<dbReference type="GO" id="GO:0051082">
    <property type="term" value="F:unfolded protein binding"/>
    <property type="evidence" value="ECO:0007669"/>
    <property type="project" value="InterPro"/>
</dbReference>